<feature type="non-terminal residue" evidence="2">
    <location>
        <position position="1"/>
    </location>
</feature>
<evidence type="ECO:0000259" key="1">
    <source>
        <dbReference type="Pfam" id="PF20256"/>
    </source>
</evidence>
<comment type="caution">
    <text evidence="2">The sequence shown here is derived from an EMBL/GenBank/DDBJ whole genome shotgun (WGS) entry which is preliminary data.</text>
</comment>
<feature type="domain" description="Aldehyde oxidase/xanthine dehydrogenase second molybdopterin binding" evidence="1">
    <location>
        <begin position="3"/>
        <end position="135"/>
    </location>
</feature>
<dbReference type="InterPro" id="IPR046867">
    <property type="entry name" value="AldOxase/xan_DH_MoCoBD2"/>
</dbReference>
<dbReference type="GO" id="GO:0016491">
    <property type="term" value="F:oxidoreductase activity"/>
    <property type="evidence" value="ECO:0007669"/>
    <property type="project" value="InterPro"/>
</dbReference>
<protein>
    <recommendedName>
        <fullName evidence="1">Aldehyde oxidase/xanthine dehydrogenase second molybdopterin binding domain-containing protein</fullName>
    </recommendedName>
</protein>
<dbReference type="EMBL" id="LAZR01000689">
    <property type="protein sequence ID" value="KKN60615.1"/>
    <property type="molecule type" value="Genomic_DNA"/>
</dbReference>
<name>A0A0F9RVX6_9ZZZZ</name>
<evidence type="ECO:0000313" key="2">
    <source>
        <dbReference type="EMBL" id="KKN60615.1"/>
    </source>
</evidence>
<dbReference type="PANTHER" id="PTHR47495:SF1">
    <property type="entry name" value="BLL3820 PROTEIN"/>
    <property type="match status" value="1"/>
</dbReference>
<proteinExistence type="predicted"/>
<dbReference type="InterPro" id="IPR052516">
    <property type="entry name" value="N-heterocyclic_Hydroxylase"/>
</dbReference>
<gene>
    <name evidence="2" type="ORF">LCGC14_0530020</name>
</gene>
<dbReference type="SUPFAM" id="SSF56003">
    <property type="entry name" value="Molybdenum cofactor-binding domain"/>
    <property type="match status" value="1"/>
</dbReference>
<reference evidence="2" key="1">
    <citation type="journal article" date="2015" name="Nature">
        <title>Complex archaea that bridge the gap between prokaryotes and eukaryotes.</title>
        <authorList>
            <person name="Spang A."/>
            <person name="Saw J.H."/>
            <person name="Jorgensen S.L."/>
            <person name="Zaremba-Niedzwiedzka K."/>
            <person name="Martijn J."/>
            <person name="Lind A.E."/>
            <person name="van Eijk R."/>
            <person name="Schleper C."/>
            <person name="Guy L."/>
            <person name="Ettema T.J."/>
        </authorList>
    </citation>
    <scope>NUCLEOTIDE SEQUENCE</scope>
</reference>
<dbReference type="PANTHER" id="PTHR47495">
    <property type="entry name" value="ALDEHYDE DEHYDROGENASE"/>
    <property type="match status" value="1"/>
</dbReference>
<dbReference type="InterPro" id="IPR037165">
    <property type="entry name" value="AldOxase/xan_DH_Mopterin-bd_sf"/>
</dbReference>
<organism evidence="2">
    <name type="scientific">marine sediment metagenome</name>
    <dbReference type="NCBI Taxonomy" id="412755"/>
    <lineage>
        <taxon>unclassified sequences</taxon>
        <taxon>metagenomes</taxon>
        <taxon>ecological metagenomes</taxon>
    </lineage>
</organism>
<dbReference type="AlphaFoldDB" id="A0A0F9RVX6"/>
<dbReference type="Pfam" id="PF20256">
    <property type="entry name" value="MoCoBD_2"/>
    <property type="match status" value="1"/>
</dbReference>
<sequence>ITKGKFSNKNDPVQSIGYKKLIEELRKERKFRREKVFHGEYVGRPSGFAYNTFGAHFAEVEVDVETGKVKVLKVVGVHEIGRLINKITAESQIIGGITQGVSTALFEERIMDNTTGNVANPNFRDYKIATSLDIPEITPLIVDTVDPRINNLGAKGLGEPPRIPPAGAIANAVYNAIGVHVREIPMTPDKVLQALKRKEVD</sequence>
<dbReference type="Gene3D" id="3.30.365.10">
    <property type="entry name" value="Aldehyde oxidase/xanthine dehydrogenase, molybdopterin binding domain"/>
    <property type="match status" value="1"/>
</dbReference>
<accession>A0A0F9RVX6</accession>